<comment type="caution">
    <text evidence="1">The sequence shown here is derived from an EMBL/GenBank/DDBJ whole genome shotgun (WGS) entry which is preliminary data.</text>
</comment>
<proteinExistence type="predicted"/>
<evidence type="ECO:0000313" key="2">
    <source>
        <dbReference type="Proteomes" id="UP001324427"/>
    </source>
</evidence>
<keyword evidence="2" id="KW-1185">Reference proteome</keyword>
<organism evidence="1 2">
    <name type="scientific">Oleoguttula mirabilis</name>
    <dbReference type="NCBI Taxonomy" id="1507867"/>
    <lineage>
        <taxon>Eukaryota</taxon>
        <taxon>Fungi</taxon>
        <taxon>Dikarya</taxon>
        <taxon>Ascomycota</taxon>
        <taxon>Pezizomycotina</taxon>
        <taxon>Dothideomycetes</taxon>
        <taxon>Dothideomycetidae</taxon>
        <taxon>Mycosphaerellales</taxon>
        <taxon>Teratosphaeriaceae</taxon>
        <taxon>Oleoguttula</taxon>
    </lineage>
</organism>
<gene>
    <name evidence="1" type="ORF">LTR36_010281</name>
</gene>
<dbReference type="AlphaFoldDB" id="A0AAV9J4J9"/>
<name>A0AAV9J4J9_9PEZI</name>
<dbReference type="Proteomes" id="UP001324427">
    <property type="component" value="Unassembled WGS sequence"/>
</dbReference>
<evidence type="ECO:0000313" key="1">
    <source>
        <dbReference type="EMBL" id="KAK4539887.1"/>
    </source>
</evidence>
<accession>A0AAV9J4J9</accession>
<protein>
    <submittedName>
        <fullName evidence="1">Uncharacterized protein</fullName>
    </submittedName>
</protein>
<dbReference type="EMBL" id="JAVFHQ010000080">
    <property type="protein sequence ID" value="KAK4539887.1"/>
    <property type="molecule type" value="Genomic_DNA"/>
</dbReference>
<reference evidence="1 2" key="1">
    <citation type="submission" date="2021-11" db="EMBL/GenBank/DDBJ databases">
        <title>Black yeast isolated from Biological Soil Crust.</title>
        <authorList>
            <person name="Kurbessoian T."/>
        </authorList>
    </citation>
    <scope>NUCLEOTIDE SEQUENCE [LARGE SCALE GENOMIC DNA]</scope>
    <source>
        <strain evidence="1 2">CCFEE 5522</strain>
    </source>
</reference>
<sequence>MTPSILRPKAASDRSFFDLPVDIRNTNYDLAAIFRAPEMILNEIHQQPCSVF</sequence>